<dbReference type="Proteomes" id="UP001560267">
    <property type="component" value="Unassembled WGS sequence"/>
</dbReference>
<reference evidence="3 4" key="1">
    <citation type="submission" date="2024-07" db="EMBL/GenBank/DDBJ databases">
        <title>Draft Genome Sequence of Ferrimicrobium acidiphilum Strain YE2023, Isolated from a Pulp of Bioleach Reactor.</title>
        <authorList>
            <person name="Elkina Y.A."/>
            <person name="Bulaeva A.G."/>
            <person name="Beletsky A.V."/>
            <person name="Mardanov A.V."/>
        </authorList>
    </citation>
    <scope>NUCLEOTIDE SEQUENCE [LARGE SCALE GENOMIC DNA]</scope>
    <source>
        <strain evidence="3 4">YE2023</strain>
    </source>
</reference>
<dbReference type="PROSITE" id="PS00571">
    <property type="entry name" value="AMIDASES"/>
    <property type="match status" value="1"/>
</dbReference>
<comment type="similarity">
    <text evidence="1">Belongs to the amidase family.</text>
</comment>
<evidence type="ECO:0000313" key="4">
    <source>
        <dbReference type="Proteomes" id="UP001560267"/>
    </source>
</evidence>
<dbReference type="InterPro" id="IPR023631">
    <property type="entry name" value="Amidase_dom"/>
</dbReference>
<dbReference type="SUPFAM" id="SSF75304">
    <property type="entry name" value="Amidase signature (AS) enzymes"/>
    <property type="match status" value="1"/>
</dbReference>
<name>A0ABV3Y518_9ACTN</name>
<organism evidence="3 4">
    <name type="scientific">Ferrimicrobium acidiphilum</name>
    <dbReference type="NCBI Taxonomy" id="121039"/>
    <lineage>
        <taxon>Bacteria</taxon>
        <taxon>Bacillati</taxon>
        <taxon>Actinomycetota</taxon>
        <taxon>Acidimicrobiia</taxon>
        <taxon>Acidimicrobiales</taxon>
        <taxon>Acidimicrobiaceae</taxon>
        <taxon>Ferrimicrobium</taxon>
    </lineage>
</organism>
<dbReference type="InterPro" id="IPR020556">
    <property type="entry name" value="Amidase_CS"/>
</dbReference>
<dbReference type="PANTHER" id="PTHR11895">
    <property type="entry name" value="TRANSAMIDASE"/>
    <property type="match status" value="1"/>
</dbReference>
<evidence type="ECO:0000313" key="3">
    <source>
        <dbReference type="EMBL" id="MEX6430666.1"/>
    </source>
</evidence>
<comment type="caution">
    <text evidence="3">The sequence shown here is derived from an EMBL/GenBank/DDBJ whole genome shotgun (WGS) entry which is preliminary data.</text>
</comment>
<dbReference type="Pfam" id="PF01425">
    <property type="entry name" value="Amidase"/>
    <property type="match status" value="1"/>
</dbReference>
<dbReference type="RefSeq" id="WP_298383840.1">
    <property type="nucleotide sequence ID" value="NZ_JBFSHR010000070.1"/>
</dbReference>
<sequence length="484" mass="52181">MSEEDLWRYDATALAELVRSKQVSTVEVIDAAIARIDRLNPQVNAVIADRFSRAHDEANTGRNGPFAGVPLLLKDLGAAQEGEPFWLGSAVLQQADYRAPVTSYYVRSLLEAGFIVLGRTNAPEFGTNITTEPVSTGPTHNPWALDYSSGGSSGGSAAAVALGMAPVGQASDGGGSIRFPASYCGLVGLKPSRGRVSKGPLAGDGWAGSTIDGALTRSVRDAAGVLDVMSGYRSGDPYTAPAFARPLSEEVGREFGSLRIGVLDHPLLQAATADPVVTKAVRRIANLLSDHGHDVTDAWPAALAEEEFQPRFVDIVKGSIAQQFRSLERILGREVALDEIESDNRVFVELGRKLPAYRYVESVDWLQSYARRVASFFEIDGYDLLVTPVAPRLPPKLGYLSDPQFGLDRQLEFLGFTGQFNVSGQPTISLPLAMTEQEPRLPIGIQFVAAYGREDLLIRLGSWFESALGWADRWPTLALGSTDT</sequence>
<proteinExistence type="inferred from homology"/>
<dbReference type="Gene3D" id="3.90.1300.10">
    <property type="entry name" value="Amidase signature (AS) domain"/>
    <property type="match status" value="1"/>
</dbReference>
<feature type="domain" description="Amidase" evidence="2">
    <location>
        <begin position="27"/>
        <end position="457"/>
    </location>
</feature>
<dbReference type="EMBL" id="JBFSHR010000070">
    <property type="protein sequence ID" value="MEX6430666.1"/>
    <property type="molecule type" value="Genomic_DNA"/>
</dbReference>
<dbReference type="InterPro" id="IPR036928">
    <property type="entry name" value="AS_sf"/>
</dbReference>
<accession>A0ABV3Y518</accession>
<dbReference type="InterPro" id="IPR000120">
    <property type="entry name" value="Amidase"/>
</dbReference>
<evidence type="ECO:0000256" key="1">
    <source>
        <dbReference type="ARBA" id="ARBA00009199"/>
    </source>
</evidence>
<evidence type="ECO:0000259" key="2">
    <source>
        <dbReference type="Pfam" id="PF01425"/>
    </source>
</evidence>
<protein>
    <submittedName>
        <fullName evidence="3">Amidase</fullName>
    </submittedName>
</protein>
<keyword evidence="4" id="KW-1185">Reference proteome</keyword>
<gene>
    <name evidence="3" type="ORF">AB6A68_12595</name>
</gene>
<dbReference type="PANTHER" id="PTHR11895:SF7">
    <property type="entry name" value="GLUTAMYL-TRNA(GLN) AMIDOTRANSFERASE SUBUNIT A, MITOCHONDRIAL"/>
    <property type="match status" value="1"/>
</dbReference>